<reference evidence="1 3" key="1">
    <citation type="journal article" date="2016" name="Mol. Biol. Evol.">
        <title>Comparative Genomics of Early-Diverging Mushroom-Forming Fungi Provides Insights into the Origins of Lignocellulose Decay Capabilities.</title>
        <authorList>
            <person name="Nagy L.G."/>
            <person name="Riley R."/>
            <person name="Tritt A."/>
            <person name="Adam C."/>
            <person name="Daum C."/>
            <person name="Floudas D."/>
            <person name="Sun H."/>
            <person name="Yadav J.S."/>
            <person name="Pangilinan J."/>
            <person name="Larsson K.H."/>
            <person name="Matsuura K."/>
            <person name="Barry K."/>
            <person name="Labutti K."/>
            <person name="Kuo R."/>
            <person name="Ohm R.A."/>
            <person name="Bhattacharya S.S."/>
            <person name="Shirouzu T."/>
            <person name="Yoshinaga Y."/>
            <person name="Martin F.M."/>
            <person name="Grigoriev I.V."/>
            <person name="Hibbett D.S."/>
        </authorList>
    </citation>
    <scope>NUCLEOTIDE SEQUENCE [LARGE SCALE GENOMIC DNA]</scope>
    <source>
        <strain evidence="1 3">CBS 109695</strain>
    </source>
</reference>
<evidence type="ECO:0000313" key="3">
    <source>
        <dbReference type="Proteomes" id="UP000076532"/>
    </source>
</evidence>
<evidence type="ECO:0000313" key="1">
    <source>
        <dbReference type="EMBL" id="KZP04070.1"/>
    </source>
</evidence>
<dbReference type="Proteomes" id="UP000076532">
    <property type="component" value="Unassembled WGS sequence"/>
</dbReference>
<organism evidence="1 3">
    <name type="scientific">Athelia psychrophila</name>
    <dbReference type="NCBI Taxonomy" id="1759441"/>
    <lineage>
        <taxon>Eukaryota</taxon>
        <taxon>Fungi</taxon>
        <taxon>Dikarya</taxon>
        <taxon>Basidiomycota</taxon>
        <taxon>Agaricomycotina</taxon>
        <taxon>Agaricomycetes</taxon>
        <taxon>Agaricomycetidae</taxon>
        <taxon>Atheliales</taxon>
        <taxon>Atheliaceae</taxon>
        <taxon>Athelia</taxon>
    </lineage>
</organism>
<dbReference type="AlphaFoldDB" id="A0A167ULM0"/>
<proteinExistence type="predicted"/>
<sequence length="54" mass="5702">MSANIGSAGGIGRYALTGVCPRISVAFAKSPATQFRTLLVVPRRDCVPKLPSNR</sequence>
<accession>A0A167ULM0</accession>
<protein>
    <submittedName>
        <fullName evidence="1">Uncharacterized protein</fullName>
    </submittedName>
</protein>
<dbReference type="EMBL" id="KV417639">
    <property type="protein sequence ID" value="KZP13035.1"/>
    <property type="molecule type" value="Genomic_DNA"/>
</dbReference>
<keyword evidence="3" id="KW-1185">Reference proteome</keyword>
<gene>
    <name evidence="2" type="ORF">FIBSPDRAFT_147641</name>
    <name evidence="1" type="ORF">FIBSPDRAFT_428413</name>
</gene>
<evidence type="ECO:0000313" key="2">
    <source>
        <dbReference type="EMBL" id="KZP13035.1"/>
    </source>
</evidence>
<dbReference type="EMBL" id="KV417964">
    <property type="protein sequence ID" value="KZP04070.1"/>
    <property type="molecule type" value="Genomic_DNA"/>
</dbReference>
<name>A0A167ULM0_9AGAM</name>